<dbReference type="RefSeq" id="WP_289267243.1">
    <property type="nucleotide sequence ID" value="NZ_OX365700.1"/>
</dbReference>
<evidence type="ECO:0000313" key="2">
    <source>
        <dbReference type="Proteomes" id="UP001179121"/>
    </source>
</evidence>
<evidence type="ECO:0008006" key="3">
    <source>
        <dbReference type="Google" id="ProtNLM"/>
    </source>
</evidence>
<reference evidence="1" key="1">
    <citation type="submission" date="2022-10" db="EMBL/GenBank/DDBJ databases">
        <authorList>
            <person name="Koch H."/>
        </authorList>
    </citation>
    <scope>NUCLEOTIDE SEQUENCE</scope>
    <source>
        <strain evidence="1">DNF</strain>
    </source>
</reference>
<proteinExistence type="predicted"/>
<protein>
    <recommendedName>
        <fullName evidence="3">DUF2523 domain-containing protein</fullName>
    </recommendedName>
</protein>
<gene>
    <name evidence="1" type="ORF">DNFV4_00675</name>
</gene>
<name>A0AA86T4J9_9BACT</name>
<organism evidence="1 2">
    <name type="scientific">Nitrospira tepida</name>
    <dbReference type="NCBI Taxonomy" id="2973512"/>
    <lineage>
        <taxon>Bacteria</taxon>
        <taxon>Pseudomonadati</taxon>
        <taxon>Nitrospirota</taxon>
        <taxon>Nitrospiria</taxon>
        <taxon>Nitrospirales</taxon>
        <taxon>Nitrospiraceae</taxon>
        <taxon>Nitrospira</taxon>
    </lineage>
</organism>
<evidence type="ECO:0000313" key="1">
    <source>
        <dbReference type="EMBL" id="CAI4030247.1"/>
    </source>
</evidence>
<dbReference type="KEGG" id="nti:DNFV4_00675"/>
<keyword evidence="2" id="KW-1185">Reference proteome</keyword>
<dbReference type="Proteomes" id="UP001179121">
    <property type="component" value="Chromosome"/>
</dbReference>
<dbReference type="EMBL" id="OX365700">
    <property type="protein sequence ID" value="CAI4030247.1"/>
    <property type="molecule type" value="Genomic_DNA"/>
</dbReference>
<accession>A0AA86T4J9</accession>
<dbReference type="AlphaFoldDB" id="A0AA86T4J9"/>
<sequence>MTAILSLIYCWLQEFFFSLSDWALGIWDSLLGVVDHALAGLGSASLALPIIPNEYAWVLGATGMSQALAIVAGAMGTRFLLQSIPFVRWGS</sequence>